<comment type="caution">
    <text evidence="3">The sequence shown here is derived from an EMBL/GenBank/DDBJ whole genome shotgun (WGS) entry which is preliminary data.</text>
</comment>
<keyword evidence="1" id="KW-0472">Membrane</keyword>
<keyword evidence="1" id="KW-1133">Transmembrane helix</keyword>
<keyword evidence="4" id="KW-1185">Reference proteome</keyword>
<reference evidence="3 4" key="1">
    <citation type="submission" date="2024-09" db="EMBL/GenBank/DDBJ databases">
        <authorList>
            <person name="Sun Q."/>
            <person name="Mori K."/>
        </authorList>
    </citation>
    <scope>NUCLEOTIDE SEQUENCE [LARGE SCALE GENOMIC DNA]</scope>
    <source>
        <strain evidence="3 4">NCAIM B.02604</strain>
    </source>
</reference>
<evidence type="ECO:0000259" key="2">
    <source>
        <dbReference type="Pfam" id="PF21946"/>
    </source>
</evidence>
<evidence type="ECO:0000256" key="1">
    <source>
        <dbReference type="SAM" id="Phobius"/>
    </source>
</evidence>
<dbReference type="InterPro" id="IPR053807">
    <property type="entry name" value="LppM"/>
</dbReference>
<dbReference type="EMBL" id="JBHLUB010000030">
    <property type="protein sequence ID" value="MFC0582508.1"/>
    <property type="molecule type" value="Genomic_DNA"/>
</dbReference>
<evidence type="ECO:0000313" key="3">
    <source>
        <dbReference type="EMBL" id="MFC0582508.1"/>
    </source>
</evidence>
<name>A0ABV6PBL0_9MICC</name>
<feature type="transmembrane region" description="Helical" evidence="1">
    <location>
        <begin position="201"/>
        <end position="221"/>
    </location>
</feature>
<accession>A0ABV6PBL0</accession>
<organism evidence="3 4">
    <name type="scientific">Micrococcoides hystricis</name>
    <dbReference type="NCBI Taxonomy" id="1572761"/>
    <lineage>
        <taxon>Bacteria</taxon>
        <taxon>Bacillati</taxon>
        <taxon>Actinomycetota</taxon>
        <taxon>Actinomycetes</taxon>
        <taxon>Micrococcales</taxon>
        <taxon>Micrococcaceae</taxon>
        <taxon>Micrococcoides</taxon>
    </lineage>
</organism>
<evidence type="ECO:0000313" key="4">
    <source>
        <dbReference type="Proteomes" id="UP001589862"/>
    </source>
</evidence>
<dbReference type="RefSeq" id="WP_377459711.1">
    <property type="nucleotide sequence ID" value="NZ_JBHLUB010000030.1"/>
</dbReference>
<gene>
    <name evidence="3" type="ORF">ACFFFR_08975</name>
</gene>
<dbReference type="PROSITE" id="PS51257">
    <property type="entry name" value="PROKAR_LIPOPROTEIN"/>
    <property type="match status" value="1"/>
</dbReference>
<feature type="domain" description="LppM" evidence="2">
    <location>
        <begin position="34"/>
        <end position="175"/>
    </location>
</feature>
<dbReference type="Pfam" id="PF21946">
    <property type="entry name" value="LppM"/>
    <property type="match status" value="1"/>
</dbReference>
<dbReference type="Proteomes" id="UP001589862">
    <property type="component" value="Unassembled WGS sequence"/>
</dbReference>
<sequence>MTVLHERTCRGPRKSSLLGMLAALVLVLTACDWNMSTTFHEDETADFMAELKVSQEESKIPQGPGPTFECAELLRLQDQVEIASKLTIDDRSEAGNIHCVITGNRIPIDELFTADLSVEKADGIYTVGLEPDTGSEPLELEKLGLQFNPTLTFTFPGRVLEASAGVVDGNTVTITDLDVYQKGFSITAEAEKSKSLLDGPLLWLLAGVGVLVLTLLIWMVARKNRPQPAAKEPRTNVK</sequence>
<proteinExistence type="predicted"/>
<keyword evidence="1" id="KW-0812">Transmembrane</keyword>
<protein>
    <submittedName>
        <fullName evidence="3">LppM family (Lipo)protein</fullName>
    </submittedName>
</protein>